<comment type="caution">
    <text evidence="1">The sequence shown here is derived from an EMBL/GenBank/DDBJ whole genome shotgun (WGS) entry which is preliminary data.</text>
</comment>
<dbReference type="Proteomes" id="UP000807469">
    <property type="component" value="Unassembled WGS sequence"/>
</dbReference>
<gene>
    <name evidence="1" type="ORF">BDN70DRAFT_519096</name>
</gene>
<evidence type="ECO:0000313" key="1">
    <source>
        <dbReference type="EMBL" id="KAF9481636.1"/>
    </source>
</evidence>
<reference evidence="1" key="1">
    <citation type="submission" date="2020-11" db="EMBL/GenBank/DDBJ databases">
        <authorList>
            <consortium name="DOE Joint Genome Institute"/>
            <person name="Ahrendt S."/>
            <person name="Riley R."/>
            <person name="Andreopoulos W."/>
            <person name="Labutti K."/>
            <person name="Pangilinan J."/>
            <person name="Ruiz-Duenas F.J."/>
            <person name="Barrasa J.M."/>
            <person name="Sanchez-Garcia M."/>
            <person name="Camarero S."/>
            <person name="Miyauchi S."/>
            <person name="Serrano A."/>
            <person name="Linde D."/>
            <person name="Babiker R."/>
            <person name="Drula E."/>
            <person name="Ayuso-Fernandez I."/>
            <person name="Pacheco R."/>
            <person name="Padilla G."/>
            <person name="Ferreira P."/>
            <person name="Barriuso J."/>
            <person name="Kellner H."/>
            <person name="Castanera R."/>
            <person name="Alfaro M."/>
            <person name="Ramirez L."/>
            <person name="Pisabarro A.G."/>
            <person name="Kuo A."/>
            <person name="Tritt A."/>
            <person name="Lipzen A."/>
            <person name="He G."/>
            <person name="Yan M."/>
            <person name="Ng V."/>
            <person name="Cullen D."/>
            <person name="Martin F."/>
            <person name="Rosso M.-N."/>
            <person name="Henrissat B."/>
            <person name="Hibbett D."/>
            <person name="Martinez A.T."/>
            <person name="Grigoriev I.V."/>
        </authorList>
    </citation>
    <scope>NUCLEOTIDE SEQUENCE</scope>
    <source>
        <strain evidence="1">CIRM-BRFM 674</strain>
    </source>
</reference>
<sequence length="185" mass="20859">MPNLLVPSYAVLRQSLPLMTNNLSLDKLRTSRLLDASAVRYRHPSSNPFARRSFQPQHISAMPILSTSFQLEKRHSELSLILFQRLLKDWNLTTAAFADCATFILNFYSEILENNADDEVSAHKRVYRTMRSLLENAPCIAGKRYVAICVCLAEVIAGELAVLQLGRSWCDNLLHPSKSIPSLSI</sequence>
<keyword evidence="2" id="KW-1185">Reference proteome</keyword>
<evidence type="ECO:0000313" key="2">
    <source>
        <dbReference type="Proteomes" id="UP000807469"/>
    </source>
</evidence>
<accession>A0A9P5Z917</accession>
<proteinExistence type="predicted"/>
<name>A0A9P5Z917_9AGAR</name>
<dbReference type="AlphaFoldDB" id="A0A9P5Z917"/>
<organism evidence="1 2">
    <name type="scientific">Pholiota conissans</name>
    <dbReference type="NCBI Taxonomy" id="109636"/>
    <lineage>
        <taxon>Eukaryota</taxon>
        <taxon>Fungi</taxon>
        <taxon>Dikarya</taxon>
        <taxon>Basidiomycota</taxon>
        <taxon>Agaricomycotina</taxon>
        <taxon>Agaricomycetes</taxon>
        <taxon>Agaricomycetidae</taxon>
        <taxon>Agaricales</taxon>
        <taxon>Agaricineae</taxon>
        <taxon>Strophariaceae</taxon>
        <taxon>Pholiota</taxon>
    </lineage>
</organism>
<dbReference type="EMBL" id="MU155176">
    <property type="protein sequence ID" value="KAF9481636.1"/>
    <property type="molecule type" value="Genomic_DNA"/>
</dbReference>
<protein>
    <submittedName>
        <fullName evidence="1">Uncharacterized protein</fullName>
    </submittedName>
</protein>